<organism evidence="2 3">
    <name type="scientific">Salibacterium lacus</name>
    <dbReference type="NCBI Taxonomy" id="1898109"/>
    <lineage>
        <taxon>Bacteria</taxon>
        <taxon>Bacillati</taxon>
        <taxon>Bacillota</taxon>
        <taxon>Bacilli</taxon>
        <taxon>Bacillales</taxon>
        <taxon>Bacillaceae</taxon>
    </lineage>
</organism>
<reference evidence="3" key="1">
    <citation type="journal article" date="2019" name="Int. J. Syst. Evol. Microbiol.">
        <title>The Global Catalogue of Microorganisms (GCM) 10K type strain sequencing project: providing services to taxonomists for standard genome sequencing and annotation.</title>
        <authorList>
            <consortium name="The Broad Institute Genomics Platform"/>
            <consortium name="The Broad Institute Genome Sequencing Center for Infectious Disease"/>
            <person name="Wu L."/>
            <person name="Ma J."/>
        </authorList>
    </citation>
    <scope>NUCLEOTIDE SEQUENCE [LARGE SCALE GENOMIC DNA]</scope>
    <source>
        <strain evidence="3">KCTC 33792</strain>
    </source>
</reference>
<evidence type="ECO:0000256" key="1">
    <source>
        <dbReference type="SAM" id="MobiDB-lite"/>
    </source>
</evidence>
<sequence length="62" mass="7007">MPKKTSPFAGLAPRKQRRAEARKARTPFEPQYNGPPPKRRTDYARFDGKYVTVSDKVRGGGD</sequence>
<accession>A0ABW5T1B9</accession>
<protein>
    <recommendedName>
        <fullName evidence="4">30S ribosomal protein S18</fullName>
    </recommendedName>
</protein>
<name>A0ABW5T1B9_9BACI</name>
<dbReference type="Proteomes" id="UP001597520">
    <property type="component" value="Unassembled WGS sequence"/>
</dbReference>
<comment type="caution">
    <text evidence="2">The sequence shown here is derived from an EMBL/GenBank/DDBJ whole genome shotgun (WGS) entry which is preliminary data.</text>
</comment>
<proteinExistence type="predicted"/>
<keyword evidence="3" id="KW-1185">Reference proteome</keyword>
<dbReference type="RefSeq" id="WP_380711952.1">
    <property type="nucleotide sequence ID" value="NZ_JBHUML010000002.1"/>
</dbReference>
<evidence type="ECO:0000313" key="2">
    <source>
        <dbReference type="EMBL" id="MFD2704675.1"/>
    </source>
</evidence>
<dbReference type="EMBL" id="JBHUML010000002">
    <property type="protein sequence ID" value="MFD2704675.1"/>
    <property type="molecule type" value="Genomic_DNA"/>
</dbReference>
<evidence type="ECO:0008006" key="4">
    <source>
        <dbReference type="Google" id="ProtNLM"/>
    </source>
</evidence>
<feature type="region of interest" description="Disordered" evidence="1">
    <location>
        <begin position="1"/>
        <end position="42"/>
    </location>
</feature>
<gene>
    <name evidence="2" type="ORF">ACFSUB_04295</name>
</gene>
<evidence type="ECO:0000313" key="3">
    <source>
        <dbReference type="Proteomes" id="UP001597520"/>
    </source>
</evidence>